<protein>
    <submittedName>
        <fullName evidence="3">Uncharacterized protein</fullName>
    </submittedName>
</protein>
<keyword evidence="2" id="KW-1133">Transmembrane helix</keyword>
<dbReference type="Proteomes" id="UP000299102">
    <property type="component" value="Unassembled WGS sequence"/>
</dbReference>
<keyword evidence="2" id="KW-0472">Membrane</keyword>
<keyword evidence="2" id="KW-0812">Transmembrane</keyword>
<accession>A0A4C1U4I5</accession>
<sequence>MASEDKQSKSSKERHEEEYRLKRLLKSFGPSLTVENLLGIFRFEPQQANNVTLARRSMKFLSFFTSTSMIAAYIVFRKFPTAVLGVAYEFSFVRELPDIVILAQYGVTHLSAILFHNRENMTIFKELYRFDTYMNLNVIDELYKKIRRETTLIFVLLLLVHIVLNFCDILSDGVITMFLCDPHVVPRLRKVAFNPHRNTDLGERHHHGLRPAAPGQASGKGVYGAHRRVDLEHLRLRHVLCGCNVDY</sequence>
<evidence type="ECO:0000256" key="1">
    <source>
        <dbReference type="SAM" id="MobiDB-lite"/>
    </source>
</evidence>
<dbReference type="EMBL" id="BGZK01000124">
    <property type="protein sequence ID" value="GBP20924.1"/>
    <property type="molecule type" value="Genomic_DNA"/>
</dbReference>
<dbReference type="STRING" id="151549.A0A4C1U4I5"/>
<feature type="region of interest" description="Disordered" evidence="1">
    <location>
        <begin position="199"/>
        <end position="221"/>
    </location>
</feature>
<organism evidence="3 4">
    <name type="scientific">Eumeta variegata</name>
    <name type="common">Bagworm moth</name>
    <name type="synonym">Eumeta japonica</name>
    <dbReference type="NCBI Taxonomy" id="151549"/>
    <lineage>
        <taxon>Eukaryota</taxon>
        <taxon>Metazoa</taxon>
        <taxon>Ecdysozoa</taxon>
        <taxon>Arthropoda</taxon>
        <taxon>Hexapoda</taxon>
        <taxon>Insecta</taxon>
        <taxon>Pterygota</taxon>
        <taxon>Neoptera</taxon>
        <taxon>Endopterygota</taxon>
        <taxon>Lepidoptera</taxon>
        <taxon>Glossata</taxon>
        <taxon>Ditrysia</taxon>
        <taxon>Tineoidea</taxon>
        <taxon>Psychidae</taxon>
        <taxon>Oiketicinae</taxon>
        <taxon>Eumeta</taxon>
    </lineage>
</organism>
<evidence type="ECO:0000313" key="3">
    <source>
        <dbReference type="EMBL" id="GBP20924.1"/>
    </source>
</evidence>
<evidence type="ECO:0000313" key="4">
    <source>
        <dbReference type="Proteomes" id="UP000299102"/>
    </source>
</evidence>
<feature type="transmembrane region" description="Helical" evidence="2">
    <location>
        <begin position="96"/>
        <end position="115"/>
    </location>
</feature>
<comment type="caution">
    <text evidence="3">The sequence shown here is derived from an EMBL/GenBank/DDBJ whole genome shotgun (WGS) entry which is preliminary data.</text>
</comment>
<reference evidence="3 4" key="1">
    <citation type="journal article" date="2019" name="Commun. Biol.">
        <title>The bagworm genome reveals a unique fibroin gene that provides high tensile strength.</title>
        <authorList>
            <person name="Kono N."/>
            <person name="Nakamura H."/>
            <person name="Ohtoshi R."/>
            <person name="Tomita M."/>
            <person name="Numata K."/>
            <person name="Arakawa K."/>
        </authorList>
    </citation>
    <scope>NUCLEOTIDE SEQUENCE [LARGE SCALE GENOMIC DNA]</scope>
</reference>
<proteinExistence type="predicted"/>
<gene>
    <name evidence="3" type="ORF">EVAR_9493_1</name>
</gene>
<feature type="transmembrane region" description="Helical" evidence="2">
    <location>
        <begin position="152"/>
        <end position="179"/>
    </location>
</feature>
<keyword evidence="4" id="KW-1185">Reference proteome</keyword>
<name>A0A4C1U4I5_EUMVA</name>
<dbReference type="AlphaFoldDB" id="A0A4C1U4I5"/>
<dbReference type="OrthoDB" id="7354650at2759"/>
<feature type="transmembrane region" description="Helical" evidence="2">
    <location>
        <begin position="60"/>
        <end position="76"/>
    </location>
</feature>
<evidence type="ECO:0000256" key="2">
    <source>
        <dbReference type="SAM" id="Phobius"/>
    </source>
</evidence>